<evidence type="ECO:0000256" key="5">
    <source>
        <dbReference type="RuleBase" id="RU004516"/>
    </source>
</evidence>
<dbReference type="PANTHER" id="PTHR42743:SF11">
    <property type="entry name" value="AMINODEOXYCHORISMATE LYASE"/>
    <property type="match status" value="1"/>
</dbReference>
<dbReference type="InterPro" id="IPR050571">
    <property type="entry name" value="Class-IV_PLP-Dep_Aminotrnsfr"/>
</dbReference>
<evidence type="ECO:0000256" key="1">
    <source>
        <dbReference type="ARBA" id="ARBA00001933"/>
    </source>
</evidence>
<dbReference type="CDD" id="cd00449">
    <property type="entry name" value="PLPDE_IV"/>
    <property type="match status" value="1"/>
</dbReference>
<dbReference type="InterPro" id="IPR043132">
    <property type="entry name" value="BCAT-like_C"/>
</dbReference>
<dbReference type="GO" id="GO:0008483">
    <property type="term" value="F:transaminase activity"/>
    <property type="evidence" value="ECO:0007669"/>
    <property type="project" value="UniProtKB-KW"/>
</dbReference>
<evidence type="ECO:0000256" key="4">
    <source>
        <dbReference type="RuleBase" id="RU004106"/>
    </source>
</evidence>
<comment type="similarity">
    <text evidence="2 4">Belongs to the class-IV pyridoxal-phosphate-dependent aminotransferase family.</text>
</comment>
<dbReference type="RefSeq" id="WP_139948482.1">
    <property type="nucleotide sequence ID" value="NZ_CP040899.1"/>
</dbReference>
<dbReference type="PANTHER" id="PTHR42743">
    <property type="entry name" value="AMINO-ACID AMINOTRANSFERASE"/>
    <property type="match status" value="1"/>
</dbReference>
<dbReference type="InterPro" id="IPR018300">
    <property type="entry name" value="Aminotrans_IV_CS"/>
</dbReference>
<keyword evidence="6" id="KW-0808">Transferase</keyword>
<keyword evidence="6" id="KW-0032">Aminotransferase</keyword>
<organism evidence="6 7">
    <name type="scientific">Georgenia wutianyii</name>
    <dbReference type="NCBI Taxonomy" id="2585135"/>
    <lineage>
        <taxon>Bacteria</taxon>
        <taxon>Bacillati</taxon>
        <taxon>Actinomycetota</taxon>
        <taxon>Actinomycetes</taxon>
        <taxon>Micrococcales</taxon>
        <taxon>Bogoriellaceae</taxon>
        <taxon>Georgenia</taxon>
    </lineage>
</organism>
<evidence type="ECO:0000256" key="3">
    <source>
        <dbReference type="ARBA" id="ARBA00022898"/>
    </source>
</evidence>
<gene>
    <name evidence="6" type="ORF">FE251_08495</name>
</gene>
<evidence type="ECO:0000256" key="2">
    <source>
        <dbReference type="ARBA" id="ARBA00009320"/>
    </source>
</evidence>
<dbReference type="InterPro" id="IPR036038">
    <property type="entry name" value="Aminotransferase-like"/>
</dbReference>
<dbReference type="InterPro" id="IPR043131">
    <property type="entry name" value="BCAT-like_N"/>
</dbReference>
<dbReference type="Proteomes" id="UP000313948">
    <property type="component" value="Chromosome"/>
</dbReference>
<dbReference type="Gene3D" id="3.30.470.10">
    <property type="match status" value="1"/>
</dbReference>
<evidence type="ECO:0000313" key="6">
    <source>
        <dbReference type="EMBL" id="QDB79403.1"/>
    </source>
</evidence>
<dbReference type="PROSITE" id="PS00770">
    <property type="entry name" value="AA_TRANSFER_CLASS_4"/>
    <property type="match status" value="1"/>
</dbReference>
<comment type="cofactor">
    <cofactor evidence="1 5">
        <name>pyridoxal 5'-phosphate</name>
        <dbReference type="ChEBI" id="CHEBI:597326"/>
    </cofactor>
</comment>
<protein>
    <submittedName>
        <fullName evidence="6">Aminotransferase IV</fullName>
    </submittedName>
</protein>
<dbReference type="EMBL" id="CP040899">
    <property type="protein sequence ID" value="QDB79403.1"/>
    <property type="molecule type" value="Genomic_DNA"/>
</dbReference>
<dbReference type="Pfam" id="PF01063">
    <property type="entry name" value="Aminotran_4"/>
    <property type="match status" value="1"/>
</dbReference>
<name>A0ABX5VPT3_9MICO</name>
<dbReference type="Gene3D" id="3.20.10.10">
    <property type="entry name" value="D-amino Acid Aminotransferase, subunit A, domain 2"/>
    <property type="match status" value="1"/>
</dbReference>
<keyword evidence="3 5" id="KW-0663">Pyridoxal phosphate</keyword>
<reference evidence="6 7" key="1">
    <citation type="submission" date="2019-05" db="EMBL/GenBank/DDBJ databases">
        <title>Georgenia *** sp. nov., and Georgenia *** sp. nov., isolated from the intestinal contents of plateau pika (Ochotona curzoniae) in the Qinghai-Tibet plateau of China.</title>
        <authorList>
            <person name="Tian Z."/>
        </authorList>
    </citation>
    <scope>NUCLEOTIDE SEQUENCE [LARGE SCALE GENOMIC DNA]</scope>
    <source>
        <strain evidence="6 7">Z294</strain>
    </source>
</reference>
<dbReference type="InterPro" id="IPR001544">
    <property type="entry name" value="Aminotrans_IV"/>
</dbReference>
<dbReference type="SUPFAM" id="SSF56752">
    <property type="entry name" value="D-aminoacid aminotransferase-like PLP-dependent enzymes"/>
    <property type="match status" value="1"/>
</dbReference>
<proteinExistence type="inferred from homology"/>
<sequence length="287" mass="30030">MSTLVWFDGEVRPAHEPVVTALDRGLLVGDGVFDTCVVIDGTPFALRRHLARLARSAEIVGLPTPPLDVVAHAARDLASRLDGPTGRLRVTWTAGPAAGGPARAATTPTLLLTAESHPVAHPAPGSAPAPARTALVVAPWVRNERSPLTGAKSTSYAENVLAIEHARRHGGTEAVLANTRGELCEGGASNLFLETGGELLTPPLESGCLAGVTRELVLEWAAEAGLPVREATIPLADFRAAEHAAVTSATRGIVPVDVLEGRELRAGPVTLRMQQVFAERVAQDLDP</sequence>
<evidence type="ECO:0000313" key="7">
    <source>
        <dbReference type="Proteomes" id="UP000313948"/>
    </source>
</evidence>
<accession>A0ABX5VPT3</accession>
<keyword evidence="7" id="KW-1185">Reference proteome</keyword>